<evidence type="ECO:0000313" key="1">
    <source>
        <dbReference type="EMBL" id="EDN98753.1"/>
    </source>
</evidence>
<dbReference type="RefSeq" id="XP_001585373.1">
    <property type="nucleotide sequence ID" value="XM_001585323.1"/>
</dbReference>
<reference evidence="2" key="1">
    <citation type="journal article" date="2011" name="PLoS Genet.">
        <title>Genomic analysis of the necrotrophic fungal pathogens Sclerotinia sclerotiorum and Botrytis cinerea.</title>
        <authorList>
            <person name="Amselem J."/>
            <person name="Cuomo C.A."/>
            <person name="van Kan J.A."/>
            <person name="Viaud M."/>
            <person name="Benito E.P."/>
            <person name="Couloux A."/>
            <person name="Coutinho P.M."/>
            <person name="de Vries R.P."/>
            <person name="Dyer P.S."/>
            <person name="Fillinger S."/>
            <person name="Fournier E."/>
            <person name="Gout L."/>
            <person name="Hahn M."/>
            <person name="Kohn L."/>
            <person name="Lapalu N."/>
            <person name="Plummer K.M."/>
            <person name="Pradier J.M."/>
            <person name="Quevillon E."/>
            <person name="Sharon A."/>
            <person name="Simon A."/>
            <person name="ten Have A."/>
            <person name="Tudzynski B."/>
            <person name="Tudzynski P."/>
            <person name="Wincker P."/>
            <person name="Andrew M."/>
            <person name="Anthouard V."/>
            <person name="Beever R.E."/>
            <person name="Beffa R."/>
            <person name="Benoit I."/>
            <person name="Bouzid O."/>
            <person name="Brault B."/>
            <person name="Chen Z."/>
            <person name="Choquer M."/>
            <person name="Collemare J."/>
            <person name="Cotton P."/>
            <person name="Danchin E.G."/>
            <person name="Da Silva C."/>
            <person name="Gautier A."/>
            <person name="Giraud C."/>
            <person name="Giraud T."/>
            <person name="Gonzalez C."/>
            <person name="Grossetete S."/>
            <person name="Guldener U."/>
            <person name="Henrissat B."/>
            <person name="Howlett B.J."/>
            <person name="Kodira C."/>
            <person name="Kretschmer M."/>
            <person name="Lappartient A."/>
            <person name="Leroch M."/>
            <person name="Levis C."/>
            <person name="Mauceli E."/>
            <person name="Neuveglise C."/>
            <person name="Oeser B."/>
            <person name="Pearson M."/>
            <person name="Poulain J."/>
            <person name="Poussereau N."/>
            <person name="Quesneville H."/>
            <person name="Rascle C."/>
            <person name="Schumacher J."/>
            <person name="Segurens B."/>
            <person name="Sexton A."/>
            <person name="Silva E."/>
            <person name="Sirven C."/>
            <person name="Soanes D.M."/>
            <person name="Talbot N.J."/>
            <person name="Templeton M."/>
            <person name="Yandava C."/>
            <person name="Yarden O."/>
            <person name="Zeng Q."/>
            <person name="Rollins J.A."/>
            <person name="Lebrun M.H."/>
            <person name="Dickman M."/>
        </authorList>
    </citation>
    <scope>NUCLEOTIDE SEQUENCE [LARGE SCALE GENOMIC DNA]</scope>
    <source>
        <strain evidence="2">ATCC 18683 / 1980 / Ss-1</strain>
    </source>
</reference>
<dbReference type="InParanoid" id="A7F7N2"/>
<dbReference type="KEGG" id="ssl:SS1G_13612"/>
<dbReference type="EMBL" id="CH476646">
    <property type="protein sequence ID" value="EDN98753.1"/>
    <property type="molecule type" value="Genomic_DNA"/>
</dbReference>
<organism evidence="1 2">
    <name type="scientific">Sclerotinia sclerotiorum (strain ATCC 18683 / 1980 / Ss-1)</name>
    <name type="common">White mold</name>
    <name type="synonym">Whetzelinia sclerotiorum</name>
    <dbReference type="NCBI Taxonomy" id="665079"/>
    <lineage>
        <taxon>Eukaryota</taxon>
        <taxon>Fungi</taxon>
        <taxon>Dikarya</taxon>
        <taxon>Ascomycota</taxon>
        <taxon>Pezizomycotina</taxon>
        <taxon>Leotiomycetes</taxon>
        <taxon>Helotiales</taxon>
        <taxon>Sclerotiniaceae</taxon>
        <taxon>Sclerotinia</taxon>
    </lineage>
</organism>
<evidence type="ECO:0000313" key="2">
    <source>
        <dbReference type="Proteomes" id="UP000001312"/>
    </source>
</evidence>
<dbReference type="AlphaFoldDB" id="A7F7N2"/>
<name>A7F7N2_SCLS1</name>
<protein>
    <submittedName>
        <fullName evidence="1">Uncharacterized protein</fullName>
    </submittedName>
</protein>
<sequence length="48" mass="5777">MTYLNDNQPNYTVTSSYLVRRLFLWYELDDMDRGLDSHIKLISFNVAF</sequence>
<keyword evidence="2" id="KW-1185">Reference proteome</keyword>
<dbReference type="Proteomes" id="UP000001312">
    <property type="component" value="Unassembled WGS sequence"/>
</dbReference>
<dbReference type="GeneID" id="5481514"/>
<proteinExistence type="predicted"/>
<gene>
    <name evidence="1" type="ORF">SS1G_13612</name>
</gene>
<accession>A7F7N2</accession>